<sequence>MDAEGTGSSGGADCHHVEAERRRRLRARTDHRDQQALATATAFLPAAVEVCNTQIIGTLGCAILIDEDTKKAHKALLDQAVTDMNYGGIAINTMPPFIFLSPLSDLGRQRRGVRFRLGPGRFRQPSVL</sequence>
<comment type="caution">
    <text evidence="1">The sequence shown here is derived from an EMBL/GenBank/DDBJ whole genome shotgun (WGS) entry which is preliminary data.</text>
</comment>
<protein>
    <recommendedName>
        <fullName evidence="3">Aldehyde dehydrogenase domain-containing protein</fullName>
    </recommendedName>
</protein>
<reference evidence="1 2" key="1">
    <citation type="submission" date="2024-07" db="EMBL/GenBank/DDBJ databases">
        <authorList>
            <person name="Kang M."/>
        </authorList>
    </citation>
    <scope>NUCLEOTIDE SEQUENCE [LARGE SCALE GENOMIC DNA]</scope>
    <source>
        <strain evidence="1 2">DFM31</strain>
    </source>
</reference>
<evidence type="ECO:0008006" key="3">
    <source>
        <dbReference type="Google" id="ProtNLM"/>
    </source>
</evidence>
<dbReference type="EMBL" id="JBFBVU010000011">
    <property type="protein sequence ID" value="MEV8467201.1"/>
    <property type="molecule type" value="Genomic_DNA"/>
</dbReference>
<dbReference type="Proteomes" id="UP001553161">
    <property type="component" value="Unassembled WGS sequence"/>
</dbReference>
<gene>
    <name evidence="1" type="ORF">AB0T83_10465</name>
</gene>
<organism evidence="1 2">
    <name type="scientific">Meridianimarinicoccus marinus</name>
    <dbReference type="NCBI Taxonomy" id="3231483"/>
    <lineage>
        <taxon>Bacteria</taxon>
        <taxon>Pseudomonadati</taxon>
        <taxon>Pseudomonadota</taxon>
        <taxon>Alphaproteobacteria</taxon>
        <taxon>Rhodobacterales</taxon>
        <taxon>Paracoccaceae</taxon>
        <taxon>Meridianimarinicoccus</taxon>
    </lineage>
</organism>
<evidence type="ECO:0000313" key="1">
    <source>
        <dbReference type="EMBL" id="MEV8467201.1"/>
    </source>
</evidence>
<proteinExistence type="predicted"/>
<keyword evidence="2" id="KW-1185">Reference proteome</keyword>
<name>A0ABV3L6N5_9RHOB</name>
<dbReference type="RefSeq" id="WP_366192978.1">
    <property type="nucleotide sequence ID" value="NZ_JBFBVU010000011.1"/>
</dbReference>
<accession>A0ABV3L6N5</accession>
<evidence type="ECO:0000313" key="2">
    <source>
        <dbReference type="Proteomes" id="UP001553161"/>
    </source>
</evidence>